<dbReference type="InterPro" id="IPR028082">
    <property type="entry name" value="Peripla_BP_I"/>
</dbReference>
<dbReference type="InterPro" id="IPR000337">
    <property type="entry name" value="GPCR_3"/>
</dbReference>
<evidence type="ECO:0000256" key="6">
    <source>
        <dbReference type="ARBA" id="ARBA00022989"/>
    </source>
</evidence>
<keyword evidence="4 12" id="KW-0812">Transmembrane</keyword>
<keyword evidence="5" id="KW-0732">Signal</keyword>
<feature type="transmembrane region" description="Helical" evidence="12">
    <location>
        <begin position="345"/>
        <end position="366"/>
    </location>
</feature>
<proteinExistence type="inferred from homology"/>
<reference evidence="14" key="4">
    <citation type="submission" date="2025-08" db="UniProtKB">
        <authorList>
            <consortium name="Ensembl"/>
        </authorList>
    </citation>
    <scope>IDENTIFICATION</scope>
</reference>
<dbReference type="GeneTree" id="ENSGT01050000244874"/>
<evidence type="ECO:0000256" key="7">
    <source>
        <dbReference type="ARBA" id="ARBA00023040"/>
    </source>
</evidence>
<keyword evidence="9" id="KW-0675">Receptor</keyword>
<comment type="similarity">
    <text evidence="2">Belongs to the G-protein coupled receptor 3 family.</text>
</comment>
<dbReference type="InterPro" id="IPR000068">
    <property type="entry name" value="GPCR_3_Ca_sens_rcpt-rel"/>
</dbReference>
<dbReference type="Proteomes" id="UP000314983">
    <property type="component" value="Chromosome 4"/>
</dbReference>
<evidence type="ECO:0000313" key="15">
    <source>
        <dbReference type="Proteomes" id="UP000314983"/>
    </source>
</evidence>
<dbReference type="GO" id="GO:0004930">
    <property type="term" value="F:G protein-coupled receptor activity"/>
    <property type="evidence" value="ECO:0007669"/>
    <property type="project" value="UniProtKB-KW"/>
</dbReference>
<dbReference type="InterPro" id="IPR004073">
    <property type="entry name" value="GPCR_3_vmron_rcpt_2"/>
</dbReference>
<dbReference type="GO" id="GO:0005886">
    <property type="term" value="C:plasma membrane"/>
    <property type="evidence" value="ECO:0007669"/>
    <property type="project" value="UniProtKB-SubCell"/>
</dbReference>
<dbReference type="InterPro" id="IPR001828">
    <property type="entry name" value="ANF_lig-bd_rcpt"/>
</dbReference>
<reference evidence="14" key="5">
    <citation type="submission" date="2025-09" db="UniProtKB">
        <authorList>
            <consortium name="Ensembl"/>
        </authorList>
    </citation>
    <scope>IDENTIFICATION</scope>
</reference>
<keyword evidence="3" id="KW-1003">Cell membrane</keyword>
<organism evidence="14 15">
    <name type="scientific">Electrophorus electricus</name>
    <name type="common">Electric eel</name>
    <name type="synonym">Gymnotus electricus</name>
    <dbReference type="NCBI Taxonomy" id="8005"/>
    <lineage>
        <taxon>Eukaryota</taxon>
        <taxon>Metazoa</taxon>
        <taxon>Chordata</taxon>
        <taxon>Craniata</taxon>
        <taxon>Vertebrata</taxon>
        <taxon>Euteleostomi</taxon>
        <taxon>Actinopterygii</taxon>
        <taxon>Neopterygii</taxon>
        <taxon>Teleostei</taxon>
        <taxon>Ostariophysi</taxon>
        <taxon>Gymnotiformes</taxon>
        <taxon>Gymnotoidei</taxon>
        <taxon>Gymnotidae</taxon>
        <taxon>Electrophorus</taxon>
    </lineage>
</organism>
<feature type="domain" description="G-protein coupled receptors family 3 profile" evidence="13">
    <location>
        <begin position="308"/>
        <end position="572"/>
    </location>
</feature>
<dbReference type="SUPFAM" id="SSF53822">
    <property type="entry name" value="Periplasmic binding protein-like I"/>
    <property type="match status" value="1"/>
</dbReference>
<dbReference type="InterPro" id="IPR017979">
    <property type="entry name" value="GPCR_3_CS"/>
</dbReference>
<sequence>MSHREIKVLVEVLHKQSVTGLQWIGSDAWITDNSLTDSLGHTSLIGSIGFTVPKAKIPGLGHFLQEVSPSQFPNSMFIKTFWESVFNCSLHPVMGQRTCNGAEHLKDVENLFTDVSDLSFTNNVYKAVYAVAHALHNLLLCVQVNINLECKEKIRTIKYPKKYLRNLILIWESVFFDKNGDSPARYELINLQRASEGTMKAATIGYYDASLPKGQQLTMNGIQIVWKEGSKMVPVSMCSESCPPGTRKAVQKGKPVCCFDCIPCAPGEMSNSTDSLNCLKCPLQYWSNTKGDACIPKEVEFLSYEEKMGIVLVLFSLVGAFFTILTKFIFYCFRNTPIVRANNSELSFLLLFSLTLCFLCSLTFIGRPSEWSCMLRHTAFGITFVLCISCVLGKTIVVLIAFRATLPGSNVMKWFGPPQQRLSVLAFTLIQVLICVLWLIISPPFPYMNMDYYQEKIILECKLGSSFGFWVVLGYIGLLASLCFILAFLARKLPDNFNEAKFITFSMLIFCSVWIAFIPSYISSPGKFTVAVEIFAILASSYGLLFCIFIPKCYVILLRPEMNTKKQVMGKTK</sequence>
<evidence type="ECO:0000256" key="9">
    <source>
        <dbReference type="ARBA" id="ARBA00023170"/>
    </source>
</evidence>
<evidence type="ECO:0000256" key="3">
    <source>
        <dbReference type="ARBA" id="ARBA00022475"/>
    </source>
</evidence>
<reference evidence="14" key="3">
    <citation type="submission" date="2020-05" db="EMBL/GenBank/DDBJ databases">
        <title>Electrophorus electricus (electric eel) genome, fEleEle1, primary haplotype.</title>
        <authorList>
            <person name="Myers G."/>
            <person name="Meyer A."/>
            <person name="Fedrigo O."/>
            <person name="Formenti G."/>
            <person name="Rhie A."/>
            <person name="Tracey A."/>
            <person name="Sims Y."/>
            <person name="Jarvis E.D."/>
        </authorList>
    </citation>
    <scope>NUCLEOTIDE SEQUENCE [LARGE SCALE GENOMIC DNA]</scope>
</reference>
<dbReference type="PRINTS" id="PR01535">
    <property type="entry name" value="VOMERONASL2R"/>
</dbReference>
<name>A0A4W4G0V2_ELEEL</name>
<evidence type="ECO:0000256" key="11">
    <source>
        <dbReference type="ARBA" id="ARBA00023224"/>
    </source>
</evidence>
<evidence type="ECO:0000256" key="10">
    <source>
        <dbReference type="ARBA" id="ARBA00023180"/>
    </source>
</evidence>
<reference evidence="15" key="2">
    <citation type="journal article" date="2017" name="Sci. Adv.">
        <title>A tail of two voltages: Proteomic comparison of the three electric organs of the electric eel.</title>
        <authorList>
            <person name="Traeger L.L."/>
            <person name="Sabat G."/>
            <person name="Barrett-Wilt G.A."/>
            <person name="Wells G.B."/>
            <person name="Sussman M.R."/>
        </authorList>
    </citation>
    <scope>NUCLEOTIDE SEQUENCE [LARGE SCALE GENOMIC DNA]</scope>
</reference>
<feature type="transmembrane region" description="Helical" evidence="12">
    <location>
        <begin position="502"/>
        <end position="522"/>
    </location>
</feature>
<dbReference type="Ensembl" id="ENSEEET00000030233.2">
    <property type="protein sequence ID" value="ENSEEEP00000029883.2"/>
    <property type="gene ID" value="ENSEEEG00000025473.1"/>
</dbReference>
<dbReference type="PROSITE" id="PS00981">
    <property type="entry name" value="G_PROTEIN_RECEP_F3_3"/>
    <property type="match status" value="1"/>
</dbReference>
<reference evidence="15" key="1">
    <citation type="journal article" date="2014" name="Science">
        <title>Nonhuman genetics. Genomic basis for the convergent evolution of electric organs.</title>
        <authorList>
            <person name="Gallant J.R."/>
            <person name="Traeger L.L."/>
            <person name="Volkening J.D."/>
            <person name="Moffett H."/>
            <person name="Chen P.H."/>
            <person name="Novina C.D."/>
            <person name="Phillips G.N.Jr."/>
            <person name="Anand R."/>
            <person name="Wells G.B."/>
            <person name="Pinch M."/>
            <person name="Guth R."/>
            <person name="Unguez G.A."/>
            <person name="Albert J.S."/>
            <person name="Zakon H.H."/>
            <person name="Samanta M.P."/>
            <person name="Sussman M.R."/>
        </authorList>
    </citation>
    <scope>NUCLEOTIDE SEQUENCE [LARGE SCALE GENOMIC DNA]</scope>
</reference>
<evidence type="ECO:0000256" key="2">
    <source>
        <dbReference type="ARBA" id="ARBA00007242"/>
    </source>
</evidence>
<dbReference type="PANTHER" id="PTHR24061">
    <property type="entry name" value="CALCIUM-SENSING RECEPTOR-RELATED"/>
    <property type="match status" value="1"/>
</dbReference>
<feature type="transmembrane region" description="Helical" evidence="12">
    <location>
        <begin position="534"/>
        <end position="557"/>
    </location>
</feature>
<feature type="transmembrane region" description="Helical" evidence="12">
    <location>
        <begin position="378"/>
        <end position="402"/>
    </location>
</feature>
<feature type="transmembrane region" description="Helical" evidence="12">
    <location>
        <begin position="467"/>
        <end position="490"/>
    </location>
</feature>
<feature type="transmembrane region" description="Helical" evidence="12">
    <location>
        <begin position="308"/>
        <end position="333"/>
    </location>
</feature>
<evidence type="ECO:0000256" key="8">
    <source>
        <dbReference type="ARBA" id="ARBA00023136"/>
    </source>
</evidence>
<evidence type="ECO:0000256" key="1">
    <source>
        <dbReference type="ARBA" id="ARBA00004651"/>
    </source>
</evidence>
<keyword evidence="15" id="KW-1185">Reference proteome</keyword>
<accession>A0A4W4G0V2</accession>
<keyword evidence="11" id="KW-0807">Transducer</keyword>
<dbReference type="AlphaFoldDB" id="A0A4W4G0V2"/>
<keyword evidence="8 12" id="KW-0472">Membrane</keyword>
<keyword evidence="7" id="KW-0297">G-protein coupled receptor</keyword>
<evidence type="ECO:0000259" key="13">
    <source>
        <dbReference type="PROSITE" id="PS50259"/>
    </source>
</evidence>
<dbReference type="CDD" id="cd15283">
    <property type="entry name" value="7tmC_V2R_pheromone"/>
    <property type="match status" value="1"/>
</dbReference>
<evidence type="ECO:0000313" key="14">
    <source>
        <dbReference type="Ensembl" id="ENSEEEP00000029883.2"/>
    </source>
</evidence>
<dbReference type="PANTHER" id="PTHR24061:SF528">
    <property type="entry name" value="C-FAMILY ODORANT RECEPTOR OLFCD2-RELATED"/>
    <property type="match status" value="1"/>
</dbReference>
<dbReference type="InterPro" id="IPR038550">
    <property type="entry name" value="GPCR_3_9-Cys_sf"/>
</dbReference>
<comment type="subcellular location">
    <subcellularLocation>
        <location evidence="1">Cell membrane</location>
        <topology evidence="1">Multi-pass membrane protein</topology>
    </subcellularLocation>
</comment>
<evidence type="ECO:0000256" key="4">
    <source>
        <dbReference type="ARBA" id="ARBA00022692"/>
    </source>
</evidence>
<protein>
    <recommendedName>
        <fullName evidence="13">G-protein coupled receptors family 3 profile domain-containing protein</fullName>
    </recommendedName>
</protein>
<dbReference type="InterPro" id="IPR011500">
    <property type="entry name" value="GPCR_3_9-Cys_dom"/>
</dbReference>
<dbReference type="FunFam" id="2.10.50.30:FF:000002">
    <property type="entry name" value="Vomeronasal 2 receptor, h1"/>
    <property type="match status" value="1"/>
</dbReference>
<keyword evidence="10" id="KW-0325">Glycoprotein</keyword>
<keyword evidence="6 12" id="KW-1133">Transmembrane helix</keyword>
<evidence type="ECO:0000256" key="5">
    <source>
        <dbReference type="ARBA" id="ARBA00022729"/>
    </source>
</evidence>
<dbReference type="Gene3D" id="2.10.50.30">
    <property type="entry name" value="GPCR, family 3, nine cysteines domain"/>
    <property type="match status" value="1"/>
</dbReference>
<dbReference type="Gene3D" id="3.40.50.2300">
    <property type="match status" value="2"/>
</dbReference>
<feature type="transmembrane region" description="Helical" evidence="12">
    <location>
        <begin position="422"/>
        <end position="441"/>
    </location>
</feature>
<dbReference type="Pfam" id="PF07562">
    <property type="entry name" value="NCD3G"/>
    <property type="match status" value="1"/>
</dbReference>
<evidence type="ECO:0000256" key="12">
    <source>
        <dbReference type="SAM" id="Phobius"/>
    </source>
</evidence>
<dbReference type="Pfam" id="PF01094">
    <property type="entry name" value="ANF_receptor"/>
    <property type="match status" value="1"/>
</dbReference>
<dbReference type="InterPro" id="IPR017978">
    <property type="entry name" value="GPCR_3_C"/>
</dbReference>
<dbReference type="PROSITE" id="PS50259">
    <property type="entry name" value="G_PROTEIN_RECEP_F3_4"/>
    <property type="match status" value="1"/>
</dbReference>
<dbReference type="PRINTS" id="PR00248">
    <property type="entry name" value="GPCRMGR"/>
</dbReference>
<dbReference type="Pfam" id="PF00003">
    <property type="entry name" value="7tm_3"/>
    <property type="match status" value="1"/>
</dbReference>